<protein>
    <submittedName>
        <fullName evidence="8">Nramp family divalent metal transporter</fullName>
    </submittedName>
</protein>
<feature type="transmembrane region" description="Helical" evidence="7">
    <location>
        <begin position="230"/>
        <end position="253"/>
    </location>
</feature>
<reference evidence="8 9" key="1">
    <citation type="submission" date="2020-04" db="EMBL/GenBank/DDBJ databases">
        <title>Flammeovirga sp. SR4, a novel species isolated from seawater.</title>
        <authorList>
            <person name="Wang X."/>
        </authorList>
    </citation>
    <scope>NUCLEOTIDE SEQUENCE [LARGE SCALE GENOMIC DNA]</scope>
    <source>
        <strain evidence="8 9">SR4</strain>
    </source>
</reference>
<gene>
    <name evidence="8" type="ORF">HGP29_02145</name>
</gene>
<dbReference type="NCBIfam" id="NF037982">
    <property type="entry name" value="Nramp_1"/>
    <property type="match status" value="1"/>
</dbReference>
<dbReference type="PANTHER" id="PTHR11706:SF33">
    <property type="entry name" value="NATURAL RESISTANCE-ASSOCIATED MACROPHAGE PROTEIN 2"/>
    <property type="match status" value="1"/>
</dbReference>
<feature type="transmembrane region" description="Helical" evidence="7">
    <location>
        <begin position="115"/>
        <end position="133"/>
    </location>
</feature>
<evidence type="ECO:0000256" key="7">
    <source>
        <dbReference type="SAM" id="Phobius"/>
    </source>
</evidence>
<dbReference type="PRINTS" id="PR00447">
    <property type="entry name" value="NATRESASSCMP"/>
</dbReference>
<comment type="caution">
    <text evidence="8">The sequence shown here is derived from an EMBL/GenBank/DDBJ whole genome shotgun (WGS) entry which is preliminary data.</text>
</comment>
<dbReference type="RefSeq" id="WP_168880666.1">
    <property type="nucleotide sequence ID" value="NZ_JABAIL010000001.1"/>
</dbReference>
<proteinExistence type="predicted"/>
<dbReference type="GO" id="GO:0005384">
    <property type="term" value="F:manganese ion transmembrane transporter activity"/>
    <property type="evidence" value="ECO:0007669"/>
    <property type="project" value="TreeGrafter"/>
</dbReference>
<organism evidence="8 9">
    <name type="scientific">Flammeovirga agarivorans</name>
    <dbReference type="NCBI Taxonomy" id="2726742"/>
    <lineage>
        <taxon>Bacteria</taxon>
        <taxon>Pseudomonadati</taxon>
        <taxon>Bacteroidota</taxon>
        <taxon>Cytophagia</taxon>
        <taxon>Cytophagales</taxon>
        <taxon>Flammeovirgaceae</taxon>
        <taxon>Flammeovirga</taxon>
    </lineage>
</organism>
<dbReference type="AlphaFoldDB" id="A0A7X8SGY1"/>
<evidence type="ECO:0000256" key="6">
    <source>
        <dbReference type="ARBA" id="ARBA00023136"/>
    </source>
</evidence>
<dbReference type="GO" id="GO:0005886">
    <property type="term" value="C:plasma membrane"/>
    <property type="evidence" value="ECO:0007669"/>
    <property type="project" value="TreeGrafter"/>
</dbReference>
<feature type="transmembrane region" description="Helical" evidence="7">
    <location>
        <begin position="85"/>
        <end position="109"/>
    </location>
</feature>
<keyword evidence="5 7" id="KW-1133">Transmembrane helix</keyword>
<dbReference type="GO" id="GO:0015293">
    <property type="term" value="F:symporter activity"/>
    <property type="evidence" value="ECO:0007669"/>
    <property type="project" value="UniProtKB-KW"/>
</dbReference>
<dbReference type="Proteomes" id="UP000585050">
    <property type="component" value="Unassembled WGS sequence"/>
</dbReference>
<keyword evidence="9" id="KW-1185">Reference proteome</keyword>
<dbReference type="GO" id="GO:0015086">
    <property type="term" value="F:cadmium ion transmembrane transporter activity"/>
    <property type="evidence" value="ECO:0007669"/>
    <property type="project" value="TreeGrafter"/>
</dbReference>
<dbReference type="PANTHER" id="PTHR11706">
    <property type="entry name" value="SOLUTE CARRIER PROTEIN FAMILY 11 MEMBER"/>
    <property type="match status" value="1"/>
</dbReference>
<keyword evidence="6 7" id="KW-0472">Membrane</keyword>
<name>A0A7X8SGY1_9BACT</name>
<dbReference type="GO" id="GO:0034755">
    <property type="term" value="P:iron ion transmembrane transport"/>
    <property type="evidence" value="ECO:0007669"/>
    <property type="project" value="TreeGrafter"/>
</dbReference>
<feature type="transmembrane region" description="Helical" evidence="7">
    <location>
        <begin position="384"/>
        <end position="403"/>
    </location>
</feature>
<sequence length="406" mass="44030">MNKLKNKLKYVGAGLLVTVGFIDPGNWATNVEAGSTYGYSLLWVITLSTIMLIVFQHNSAHLGIASGYCLSESIGKYIRKPWKQIWIISAIGAAICTALAELLGGAIALQMLFDIPIKAGAVMTGILVITALFGRSYEKVEIWIVGMVSIIGFGFIVELNLVDVDWTASAVSSVLPTIPMGSGILILGLLGAVVMPHNMFLHSDIIQQQHYFDQSEVVIKKKLKSEFKDTMLTMVIGWVINSAMIIVAAAAFYNHVEVTDLVQAEKLLEPIAGKASSIIFAVALLLAGVSSSVTAGMAGGTIYSGLYQKSYDSNDKDSRIGILITILGGVILIFFIGDPFQALIYSQMMLSFQLPITIILLIYLTSSKKVMGKFINKGLEKYALYFFASVVIFLNVLILILQFTGS</sequence>
<feature type="transmembrane region" description="Helical" evidence="7">
    <location>
        <begin position="343"/>
        <end position="364"/>
    </location>
</feature>
<feature type="transmembrane region" description="Helical" evidence="7">
    <location>
        <begin position="38"/>
        <end position="55"/>
    </location>
</feature>
<keyword evidence="2" id="KW-0813">Transport</keyword>
<dbReference type="InterPro" id="IPR001046">
    <property type="entry name" value="NRAMP_fam"/>
</dbReference>
<evidence type="ECO:0000256" key="3">
    <source>
        <dbReference type="ARBA" id="ARBA00022692"/>
    </source>
</evidence>
<feature type="transmembrane region" description="Helical" evidence="7">
    <location>
        <begin position="320"/>
        <end position="337"/>
    </location>
</feature>
<evidence type="ECO:0000313" key="8">
    <source>
        <dbReference type="EMBL" id="NLR89984.1"/>
    </source>
</evidence>
<evidence type="ECO:0000256" key="4">
    <source>
        <dbReference type="ARBA" id="ARBA00022847"/>
    </source>
</evidence>
<keyword evidence="4" id="KW-0769">Symport</keyword>
<evidence type="ECO:0000256" key="2">
    <source>
        <dbReference type="ARBA" id="ARBA00022448"/>
    </source>
</evidence>
<evidence type="ECO:0000256" key="5">
    <source>
        <dbReference type="ARBA" id="ARBA00022989"/>
    </source>
</evidence>
<evidence type="ECO:0000256" key="1">
    <source>
        <dbReference type="ARBA" id="ARBA00004141"/>
    </source>
</evidence>
<feature type="transmembrane region" description="Helical" evidence="7">
    <location>
        <begin position="140"/>
        <end position="162"/>
    </location>
</feature>
<dbReference type="EMBL" id="JABAIL010000001">
    <property type="protein sequence ID" value="NLR89984.1"/>
    <property type="molecule type" value="Genomic_DNA"/>
</dbReference>
<accession>A0A7X8SGY1</accession>
<feature type="transmembrane region" description="Helical" evidence="7">
    <location>
        <begin position="278"/>
        <end position="299"/>
    </location>
</feature>
<keyword evidence="3 7" id="KW-0812">Transmembrane</keyword>
<dbReference type="Pfam" id="PF01566">
    <property type="entry name" value="Nramp"/>
    <property type="match status" value="1"/>
</dbReference>
<evidence type="ECO:0000313" key="9">
    <source>
        <dbReference type="Proteomes" id="UP000585050"/>
    </source>
</evidence>
<feature type="transmembrane region" description="Helical" evidence="7">
    <location>
        <begin position="174"/>
        <end position="195"/>
    </location>
</feature>
<comment type="subcellular location">
    <subcellularLocation>
        <location evidence="1">Membrane</location>
        <topology evidence="1">Multi-pass membrane protein</topology>
    </subcellularLocation>
</comment>